<evidence type="ECO:0000313" key="2">
    <source>
        <dbReference type="EMBL" id="VAX13158.1"/>
    </source>
</evidence>
<dbReference type="EMBL" id="UOFZ01000103">
    <property type="protein sequence ID" value="VAX13158.1"/>
    <property type="molecule type" value="Genomic_DNA"/>
</dbReference>
<dbReference type="PANTHER" id="PTHR43317:SF1">
    <property type="entry name" value="THERMOSPERMINE SYNTHASE ACAULIS5"/>
    <property type="match status" value="1"/>
</dbReference>
<dbReference type="SUPFAM" id="SSF53335">
    <property type="entry name" value="S-adenosyl-L-methionine-dependent methyltransferases"/>
    <property type="match status" value="1"/>
</dbReference>
<dbReference type="Gene3D" id="3.40.50.150">
    <property type="entry name" value="Vaccinia Virus protein VP39"/>
    <property type="match status" value="1"/>
</dbReference>
<name>A0A3B1BNT8_9ZZZZ</name>
<gene>
    <name evidence="2" type="ORF">MNBD_GAMMA24-2559</name>
</gene>
<dbReference type="CDD" id="cd02440">
    <property type="entry name" value="AdoMet_MTases"/>
    <property type="match status" value="1"/>
</dbReference>
<accession>A0A3B1BNT8</accession>
<protein>
    <recommendedName>
        <fullName evidence="3">Methyltransferase domain-containing protein</fullName>
    </recommendedName>
</protein>
<organism evidence="2">
    <name type="scientific">hydrothermal vent metagenome</name>
    <dbReference type="NCBI Taxonomy" id="652676"/>
    <lineage>
        <taxon>unclassified sequences</taxon>
        <taxon>metagenomes</taxon>
        <taxon>ecological metagenomes</taxon>
    </lineage>
</organism>
<reference evidence="2" key="1">
    <citation type="submission" date="2018-06" db="EMBL/GenBank/DDBJ databases">
        <authorList>
            <person name="Zhirakovskaya E."/>
        </authorList>
    </citation>
    <scope>NUCLEOTIDE SEQUENCE</scope>
</reference>
<dbReference type="Pfam" id="PF01564">
    <property type="entry name" value="Spermine_synth"/>
    <property type="match status" value="1"/>
</dbReference>
<keyword evidence="1" id="KW-0620">Polyamine biosynthesis</keyword>
<sequence>MAVIWRKKHEGSIYEVRAAGRSRRLYTNGVFHTQYNPGRVVTGGIWDLLMIPAFFKPVDEIKRVLVLGVGGGSVIRQLNRFVSPEHIVGIELNPIHLYVAKKYFGVNRSEAELIEADAVSWLDDYDGPPFDLIIDDLFAEEDGEPVRAVVADHEWLSVLTRNLSIRGMLVMNFISTKTLKSCSLFSESRNNIYRSAFQISMPIYDNAIGIFLTFDASSTELRTNLKEQPRLGASLNNNNLNYTIRRLF</sequence>
<proteinExistence type="predicted"/>
<evidence type="ECO:0000256" key="1">
    <source>
        <dbReference type="ARBA" id="ARBA00023115"/>
    </source>
</evidence>
<dbReference type="PANTHER" id="PTHR43317">
    <property type="entry name" value="THERMOSPERMINE SYNTHASE ACAULIS5"/>
    <property type="match status" value="1"/>
</dbReference>
<dbReference type="AlphaFoldDB" id="A0A3B1BNT8"/>
<evidence type="ECO:0008006" key="3">
    <source>
        <dbReference type="Google" id="ProtNLM"/>
    </source>
</evidence>
<dbReference type="GO" id="GO:0006596">
    <property type="term" value="P:polyamine biosynthetic process"/>
    <property type="evidence" value="ECO:0007669"/>
    <property type="project" value="UniProtKB-KW"/>
</dbReference>
<dbReference type="InterPro" id="IPR029063">
    <property type="entry name" value="SAM-dependent_MTases_sf"/>
</dbReference>